<dbReference type="Gene3D" id="1.20.1280.50">
    <property type="match status" value="1"/>
</dbReference>
<gene>
    <name evidence="1" type="ORF">BDA99DRAFT_521499</name>
</gene>
<comment type="caution">
    <text evidence="1">The sequence shown here is derived from an EMBL/GenBank/DDBJ whole genome shotgun (WGS) entry which is preliminary data.</text>
</comment>
<dbReference type="EMBL" id="JAIXMP010000029">
    <property type="protein sequence ID" value="KAI9251910.1"/>
    <property type="molecule type" value="Genomic_DNA"/>
</dbReference>
<dbReference type="SUPFAM" id="SSF48452">
    <property type="entry name" value="TPR-like"/>
    <property type="match status" value="1"/>
</dbReference>
<dbReference type="GO" id="GO:0019005">
    <property type="term" value="C:SCF ubiquitin ligase complex"/>
    <property type="evidence" value="ECO:0007669"/>
    <property type="project" value="TreeGrafter"/>
</dbReference>
<reference evidence="1" key="2">
    <citation type="submission" date="2023-02" db="EMBL/GenBank/DDBJ databases">
        <authorList>
            <consortium name="DOE Joint Genome Institute"/>
            <person name="Mondo S.J."/>
            <person name="Chang Y."/>
            <person name="Wang Y."/>
            <person name="Ahrendt S."/>
            <person name="Andreopoulos W."/>
            <person name="Barry K."/>
            <person name="Beard J."/>
            <person name="Benny G.L."/>
            <person name="Blankenship S."/>
            <person name="Bonito G."/>
            <person name="Cuomo C."/>
            <person name="Desiro A."/>
            <person name="Gervers K.A."/>
            <person name="Hundley H."/>
            <person name="Kuo A."/>
            <person name="LaButti K."/>
            <person name="Lang B.F."/>
            <person name="Lipzen A."/>
            <person name="O'Donnell K."/>
            <person name="Pangilinan J."/>
            <person name="Reynolds N."/>
            <person name="Sandor L."/>
            <person name="Smith M.W."/>
            <person name="Tsang A."/>
            <person name="Grigoriev I.V."/>
            <person name="Stajich J.E."/>
            <person name="Spatafora J.W."/>
        </authorList>
    </citation>
    <scope>NUCLEOTIDE SEQUENCE</scope>
    <source>
        <strain evidence="1">RSA 2281</strain>
    </source>
</reference>
<accession>A0AAD5PAE4</accession>
<dbReference type="PANTHER" id="PTHR13318:SF95">
    <property type="entry name" value="F-BOX PROTEIN YLR352W"/>
    <property type="match status" value="1"/>
</dbReference>
<proteinExistence type="predicted"/>
<dbReference type="Proteomes" id="UP001209540">
    <property type="component" value="Unassembled WGS sequence"/>
</dbReference>
<reference evidence="1" key="1">
    <citation type="journal article" date="2022" name="IScience">
        <title>Evolution of zygomycete secretomes and the origins of terrestrial fungal ecologies.</title>
        <authorList>
            <person name="Chang Y."/>
            <person name="Wang Y."/>
            <person name="Mondo S."/>
            <person name="Ahrendt S."/>
            <person name="Andreopoulos W."/>
            <person name="Barry K."/>
            <person name="Beard J."/>
            <person name="Benny G.L."/>
            <person name="Blankenship S."/>
            <person name="Bonito G."/>
            <person name="Cuomo C."/>
            <person name="Desiro A."/>
            <person name="Gervers K.A."/>
            <person name="Hundley H."/>
            <person name="Kuo A."/>
            <person name="LaButti K."/>
            <person name="Lang B.F."/>
            <person name="Lipzen A."/>
            <person name="O'Donnell K."/>
            <person name="Pangilinan J."/>
            <person name="Reynolds N."/>
            <person name="Sandor L."/>
            <person name="Smith M.E."/>
            <person name="Tsang A."/>
            <person name="Grigoriev I.V."/>
            <person name="Stajich J.E."/>
            <person name="Spatafora J.W."/>
        </authorList>
    </citation>
    <scope>NUCLEOTIDE SEQUENCE</scope>
    <source>
        <strain evidence="1">RSA 2281</strain>
    </source>
</reference>
<evidence type="ECO:0008006" key="3">
    <source>
        <dbReference type="Google" id="ProtNLM"/>
    </source>
</evidence>
<sequence length="751" mass="84673">MPNGNASEYIHLLTSHDAWTQFMGENDKAIQQGLFHQVIETSCLAIDTFVHSRLLIVYQSRAMAYGKIGQFEKAMADATIMMALSPRQPQGYLCASELYTMQGKTAQAVSILEKGLLNVSGTTLSIPTENTIVTATTPAETITARELIKTQLRITQEQVERRIDFIKSVPTEIMMQILGCFEDHTSDLLEFLHVSKPWRERILGCSKVWTKIMTKGLKIQQLDQLCNIIPFIHPFIKSILLENNVVYSKVFPIFVEQANKRRLSNLNKLTITSHNTGFDPPLFNALQNMGTHLVKLSLILFDDEDKNMMPYLFIILELCPHIQDLTYGGNGMLTEDEDDLKRSRPCHGLGMAFLRCSYLSHGALELVLRKCWKLRTLYLDAEVVEGGTDICKAIQEHGTELEDFRFNADEDTYHRLPLVEEGQENNDVHHPPSDSIPTTTQGCLYHLQITDEIYWLPTLVPLLSAYCETLVELDMPLRVLPGAEFSHQIRALGQTVFPSMRKLSIRDIQRTHRTVTDIIHQCRMLRNLSLSFANEESARYVLEWMANDMVTLGHIPTPTLEGLEITVCERIYDGGGSLHLLMDHAFVALFHAFHTLGGQSALQTVVFAGLDLSDVSFFTERPTLYFDALSHLASLSTIRCIKIIEVVLSKKLLNHFLCMLGKQGTLTSLHFAHLGRNAIDDTSMAWVGSITSLKDLTLKGLIGITDNCLDSLGNYPNTNRSLDTLSIVACPFITEFGVRYIRHHIPHVVNL</sequence>
<dbReference type="SUPFAM" id="SSF52047">
    <property type="entry name" value="RNI-like"/>
    <property type="match status" value="1"/>
</dbReference>
<keyword evidence="2" id="KW-1185">Reference proteome</keyword>
<evidence type="ECO:0000313" key="2">
    <source>
        <dbReference type="Proteomes" id="UP001209540"/>
    </source>
</evidence>
<protein>
    <recommendedName>
        <fullName evidence="3">F-box domain-containing protein</fullName>
    </recommendedName>
</protein>
<dbReference type="PANTHER" id="PTHR13318">
    <property type="entry name" value="PARTNER OF PAIRED, ISOFORM B-RELATED"/>
    <property type="match status" value="1"/>
</dbReference>
<dbReference type="InterPro" id="IPR011990">
    <property type="entry name" value="TPR-like_helical_dom_sf"/>
</dbReference>
<dbReference type="AlphaFoldDB" id="A0AAD5PAE4"/>
<evidence type="ECO:0000313" key="1">
    <source>
        <dbReference type="EMBL" id="KAI9251910.1"/>
    </source>
</evidence>
<dbReference type="InterPro" id="IPR032675">
    <property type="entry name" value="LRR_dom_sf"/>
</dbReference>
<organism evidence="1 2">
    <name type="scientific">Phascolomyces articulosus</name>
    <dbReference type="NCBI Taxonomy" id="60185"/>
    <lineage>
        <taxon>Eukaryota</taxon>
        <taxon>Fungi</taxon>
        <taxon>Fungi incertae sedis</taxon>
        <taxon>Mucoromycota</taxon>
        <taxon>Mucoromycotina</taxon>
        <taxon>Mucoromycetes</taxon>
        <taxon>Mucorales</taxon>
        <taxon>Lichtheimiaceae</taxon>
        <taxon>Phascolomyces</taxon>
    </lineage>
</organism>
<dbReference type="Gene3D" id="1.25.40.10">
    <property type="entry name" value="Tetratricopeptide repeat domain"/>
    <property type="match status" value="1"/>
</dbReference>
<dbReference type="Gene3D" id="3.80.10.10">
    <property type="entry name" value="Ribonuclease Inhibitor"/>
    <property type="match status" value="1"/>
</dbReference>
<name>A0AAD5PAE4_9FUNG</name>
<dbReference type="GO" id="GO:0031146">
    <property type="term" value="P:SCF-dependent proteasomal ubiquitin-dependent protein catabolic process"/>
    <property type="evidence" value="ECO:0007669"/>
    <property type="project" value="TreeGrafter"/>
</dbReference>
<dbReference type="SUPFAM" id="SSF81383">
    <property type="entry name" value="F-box domain"/>
    <property type="match status" value="1"/>
</dbReference>
<dbReference type="InterPro" id="IPR036047">
    <property type="entry name" value="F-box-like_dom_sf"/>
</dbReference>